<keyword evidence="5" id="KW-0472">Membrane</keyword>
<dbReference type="InterPro" id="IPR019395">
    <property type="entry name" value="Transmembrane_161A/B"/>
</dbReference>
<keyword evidence="4" id="KW-1133">Transmembrane helix</keyword>
<dbReference type="PANTHER" id="PTHR13624:SF3">
    <property type="entry name" value="TRANSMEMBRANE PROTEIN 161B"/>
    <property type="match status" value="1"/>
</dbReference>
<dbReference type="AlphaFoldDB" id="Q4TFH4"/>
<name>Q4TFH4_TETNG</name>
<gene>
    <name evidence="7" type="ORF">GSTENG00001635001</name>
</gene>
<evidence type="ECO:0000256" key="6">
    <source>
        <dbReference type="ARBA" id="ARBA00023180"/>
    </source>
</evidence>
<comment type="similarity">
    <text evidence="2">Belongs to the TMEM161 family.</text>
</comment>
<feature type="non-terminal residue" evidence="7">
    <location>
        <position position="1"/>
    </location>
</feature>
<evidence type="ECO:0000256" key="2">
    <source>
        <dbReference type="ARBA" id="ARBA00009706"/>
    </source>
</evidence>
<reference evidence="7" key="2">
    <citation type="submission" date="2004-02" db="EMBL/GenBank/DDBJ databases">
        <authorList>
            <consortium name="Genoscope"/>
            <consortium name="Whitehead Institute Centre for Genome Research"/>
        </authorList>
    </citation>
    <scope>NUCLEOTIDE SEQUENCE</scope>
</reference>
<protein>
    <submittedName>
        <fullName evidence="7">(spotted green pufferfish) hypothetical protein</fullName>
    </submittedName>
</protein>
<dbReference type="KEGG" id="tng:GSTEN00001635G001"/>
<keyword evidence="3" id="KW-0812">Transmembrane</keyword>
<evidence type="ECO:0000256" key="1">
    <source>
        <dbReference type="ARBA" id="ARBA00004141"/>
    </source>
</evidence>
<sequence>GPISKLTFKLILALLCSLIGAFLTFPGLRLAQMHLDALNLTTAKLTQ</sequence>
<reference evidence="7" key="1">
    <citation type="journal article" date="2004" name="Nature">
        <title>Genome duplication in the teleost fish Tetraodon nigroviridis reveals the early vertebrate proto-karyotype.</title>
        <authorList>
            <person name="Jaillon O."/>
            <person name="Aury J.-M."/>
            <person name="Brunet F."/>
            <person name="Petit J.-L."/>
            <person name="Stange-Thomann N."/>
            <person name="Mauceli E."/>
            <person name="Bouneau L."/>
            <person name="Fischer C."/>
            <person name="Ozouf-Costaz C."/>
            <person name="Bernot A."/>
            <person name="Nicaud S."/>
            <person name="Jaffe D."/>
            <person name="Fisher S."/>
            <person name="Lutfalla G."/>
            <person name="Dossat C."/>
            <person name="Segurens B."/>
            <person name="Dasilva C."/>
            <person name="Salanoubat M."/>
            <person name="Levy M."/>
            <person name="Boudet N."/>
            <person name="Castellano S."/>
            <person name="Anthouard V."/>
            <person name="Jubin C."/>
            <person name="Castelli V."/>
            <person name="Katinka M."/>
            <person name="Vacherie B."/>
            <person name="Biemont C."/>
            <person name="Skalli Z."/>
            <person name="Cattolico L."/>
            <person name="Poulain J."/>
            <person name="De Berardinis V."/>
            <person name="Cruaud C."/>
            <person name="Duprat S."/>
            <person name="Brottier P."/>
            <person name="Coutanceau J.-P."/>
            <person name="Gouzy J."/>
            <person name="Parra G."/>
            <person name="Lardier G."/>
            <person name="Chapple C."/>
            <person name="McKernan K.J."/>
            <person name="McEwan P."/>
            <person name="Bosak S."/>
            <person name="Kellis M."/>
            <person name="Volff J.-N."/>
            <person name="Guigo R."/>
            <person name="Zody M.C."/>
            <person name="Mesirov J."/>
            <person name="Lindblad-Toh K."/>
            <person name="Birren B."/>
            <person name="Nusbaum C."/>
            <person name="Kahn D."/>
            <person name="Robinson-Rechavi M."/>
            <person name="Laudet V."/>
            <person name="Schachter V."/>
            <person name="Quetier F."/>
            <person name="Saurin W."/>
            <person name="Scarpelli C."/>
            <person name="Wincker P."/>
            <person name="Lander E.S."/>
            <person name="Weissenbach J."/>
            <person name="Roest Crollius H."/>
        </authorList>
    </citation>
    <scope>NUCLEOTIDE SEQUENCE [LARGE SCALE GENOMIC DNA]</scope>
</reference>
<evidence type="ECO:0000313" key="7">
    <source>
        <dbReference type="EMBL" id="CAF88358.1"/>
    </source>
</evidence>
<dbReference type="HOGENOM" id="CLU_027277_0_0_1"/>
<proteinExistence type="inferred from homology"/>
<comment type="caution">
    <text evidence="7">The sequence shown here is derived from an EMBL/GenBank/DDBJ whole genome shotgun (WGS) entry which is preliminary data.</text>
</comment>
<dbReference type="GO" id="GO:0016020">
    <property type="term" value="C:membrane"/>
    <property type="evidence" value="ECO:0007669"/>
    <property type="project" value="UniProtKB-SubCell"/>
</dbReference>
<keyword evidence="6" id="KW-0325">Glycoprotein</keyword>
<dbReference type="PANTHER" id="PTHR13624">
    <property type="entry name" value="RE42071P"/>
    <property type="match status" value="1"/>
</dbReference>
<evidence type="ECO:0000256" key="5">
    <source>
        <dbReference type="ARBA" id="ARBA00023136"/>
    </source>
</evidence>
<dbReference type="OrthoDB" id="784140at2759"/>
<comment type="subcellular location">
    <subcellularLocation>
        <location evidence="1">Membrane</location>
        <topology evidence="1">Multi-pass membrane protein</topology>
    </subcellularLocation>
</comment>
<organism evidence="7">
    <name type="scientific">Tetraodon nigroviridis</name>
    <name type="common">Spotted green pufferfish</name>
    <name type="synonym">Chelonodon nigroviridis</name>
    <dbReference type="NCBI Taxonomy" id="99883"/>
    <lineage>
        <taxon>Eukaryota</taxon>
        <taxon>Metazoa</taxon>
        <taxon>Chordata</taxon>
        <taxon>Craniata</taxon>
        <taxon>Vertebrata</taxon>
        <taxon>Euteleostomi</taxon>
        <taxon>Actinopterygii</taxon>
        <taxon>Neopterygii</taxon>
        <taxon>Teleostei</taxon>
        <taxon>Neoteleostei</taxon>
        <taxon>Acanthomorphata</taxon>
        <taxon>Eupercaria</taxon>
        <taxon>Tetraodontiformes</taxon>
        <taxon>Tetradontoidea</taxon>
        <taxon>Tetraodontidae</taxon>
        <taxon>Tetraodon</taxon>
    </lineage>
</organism>
<accession>Q4TFH4</accession>
<evidence type="ECO:0000256" key="4">
    <source>
        <dbReference type="ARBA" id="ARBA00022989"/>
    </source>
</evidence>
<dbReference type="Pfam" id="PF10268">
    <property type="entry name" value="Tmemb_161AB"/>
    <property type="match status" value="1"/>
</dbReference>
<evidence type="ECO:0000256" key="3">
    <source>
        <dbReference type="ARBA" id="ARBA00022692"/>
    </source>
</evidence>
<dbReference type="EMBL" id="CAAE01004475">
    <property type="protein sequence ID" value="CAF88358.1"/>
    <property type="molecule type" value="Genomic_DNA"/>
</dbReference>